<protein>
    <submittedName>
        <fullName evidence="1">Uncharacterized protein</fullName>
    </submittedName>
</protein>
<sequence>MASTEGDGVKRVFLGDEVYNILGTDYVIPKHNQSSYGTKSLDWIRDRLNDKNSLHILNWGDLGDLMLFLA</sequence>
<reference evidence="1 2" key="2">
    <citation type="journal article" date="2022" name="Mol. Ecol. Resour.">
        <title>The genomes of chicory, endive, great burdock and yacon provide insights into Asteraceae paleo-polyploidization history and plant inulin production.</title>
        <authorList>
            <person name="Fan W."/>
            <person name="Wang S."/>
            <person name="Wang H."/>
            <person name="Wang A."/>
            <person name="Jiang F."/>
            <person name="Liu H."/>
            <person name="Zhao H."/>
            <person name="Xu D."/>
            <person name="Zhang Y."/>
        </authorList>
    </citation>
    <scope>NUCLEOTIDE SEQUENCE [LARGE SCALE GENOMIC DNA]</scope>
    <source>
        <strain evidence="2">cv. Punajuju</strain>
        <tissue evidence="1">Leaves</tissue>
    </source>
</reference>
<name>A0ACB9CWV7_CICIN</name>
<organism evidence="1 2">
    <name type="scientific">Cichorium intybus</name>
    <name type="common">Chicory</name>
    <dbReference type="NCBI Taxonomy" id="13427"/>
    <lineage>
        <taxon>Eukaryota</taxon>
        <taxon>Viridiplantae</taxon>
        <taxon>Streptophyta</taxon>
        <taxon>Embryophyta</taxon>
        <taxon>Tracheophyta</taxon>
        <taxon>Spermatophyta</taxon>
        <taxon>Magnoliopsida</taxon>
        <taxon>eudicotyledons</taxon>
        <taxon>Gunneridae</taxon>
        <taxon>Pentapetalae</taxon>
        <taxon>asterids</taxon>
        <taxon>campanulids</taxon>
        <taxon>Asterales</taxon>
        <taxon>Asteraceae</taxon>
        <taxon>Cichorioideae</taxon>
        <taxon>Cichorieae</taxon>
        <taxon>Cichoriinae</taxon>
        <taxon>Cichorium</taxon>
    </lineage>
</organism>
<evidence type="ECO:0000313" key="2">
    <source>
        <dbReference type="Proteomes" id="UP001055811"/>
    </source>
</evidence>
<reference evidence="2" key="1">
    <citation type="journal article" date="2022" name="Mol. Ecol. Resour.">
        <title>The genomes of chicory, endive, great burdock and yacon provide insights into Asteraceae palaeo-polyploidization history and plant inulin production.</title>
        <authorList>
            <person name="Fan W."/>
            <person name="Wang S."/>
            <person name="Wang H."/>
            <person name="Wang A."/>
            <person name="Jiang F."/>
            <person name="Liu H."/>
            <person name="Zhao H."/>
            <person name="Xu D."/>
            <person name="Zhang Y."/>
        </authorList>
    </citation>
    <scope>NUCLEOTIDE SEQUENCE [LARGE SCALE GENOMIC DNA]</scope>
    <source>
        <strain evidence="2">cv. Punajuju</strain>
    </source>
</reference>
<proteinExistence type="predicted"/>
<keyword evidence="2" id="KW-1185">Reference proteome</keyword>
<dbReference type="EMBL" id="CM042013">
    <property type="protein sequence ID" value="KAI3738784.1"/>
    <property type="molecule type" value="Genomic_DNA"/>
</dbReference>
<comment type="caution">
    <text evidence="1">The sequence shown here is derived from an EMBL/GenBank/DDBJ whole genome shotgun (WGS) entry which is preliminary data.</text>
</comment>
<evidence type="ECO:0000313" key="1">
    <source>
        <dbReference type="EMBL" id="KAI3738784.1"/>
    </source>
</evidence>
<dbReference type="Proteomes" id="UP001055811">
    <property type="component" value="Linkage Group LG05"/>
</dbReference>
<accession>A0ACB9CWV7</accession>
<gene>
    <name evidence="1" type="ORF">L2E82_28940</name>
</gene>